<evidence type="ECO:0000313" key="2">
    <source>
        <dbReference type="Proteomes" id="UP001619911"/>
    </source>
</evidence>
<dbReference type="RefSeq" id="WP_404318622.1">
    <property type="nucleotide sequence ID" value="NZ_JAUIYO010000017.1"/>
</dbReference>
<protein>
    <recommendedName>
        <fullName evidence="3">VCBS repeat-containing protein</fullName>
    </recommendedName>
</protein>
<evidence type="ECO:0000313" key="1">
    <source>
        <dbReference type="EMBL" id="MFK2826895.1"/>
    </source>
</evidence>
<dbReference type="EMBL" id="JAUIYO010000017">
    <property type="protein sequence ID" value="MFK2826895.1"/>
    <property type="molecule type" value="Genomic_DNA"/>
</dbReference>
<accession>A0ABW8ICK7</accession>
<gene>
    <name evidence="1" type="ORF">QYG89_14665</name>
</gene>
<dbReference type="InterPro" id="IPR028994">
    <property type="entry name" value="Integrin_alpha_N"/>
</dbReference>
<organism evidence="1 2">
    <name type="scientific">Bacillus lumedeiriae</name>
    <dbReference type="NCBI Taxonomy" id="3058829"/>
    <lineage>
        <taxon>Bacteria</taxon>
        <taxon>Bacillati</taxon>
        <taxon>Bacillota</taxon>
        <taxon>Bacilli</taxon>
        <taxon>Bacillales</taxon>
        <taxon>Bacillaceae</taxon>
        <taxon>Bacillus</taxon>
    </lineage>
</organism>
<sequence>MKIILPILLAFGVLHGFPIVVHADEGLMKIVQEFKPPGSLLVSPEQPISVRAIQLYDFNNDGQKEIIFTFEVKAKEQPAPSQFGVIALEKKNKGWQKVWETKTQGVGLGFSGLADITGDGTKEYLFGVTAGAAAGSQLDLFQWEDHSFKKAAEVPYHKMDLVNENQKVGIAVWQMYIGDSYLVDVLTWNGEKLVYDEELYSEYYPIIETFYQEKILKMDAWFYWYCLADAQIKANQIEKAAASIQKGRLLAKQLSMQEVVQGFNELNNKLEEKKKLQDRAPR</sequence>
<dbReference type="Proteomes" id="UP001619911">
    <property type="component" value="Unassembled WGS sequence"/>
</dbReference>
<proteinExistence type="predicted"/>
<dbReference type="SUPFAM" id="SSF69318">
    <property type="entry name" value="Integrin alpha N-terminal domain"/>
    <property type="match status" value="1"/>
</dbReference>
<comment type="caution">
    <text evidence="1">The sequence shown here is derived from an EMBL/GenBank/DDBJ whole genome shotgun (WGS) entry which is preliminary data.</text>
</comment>
<reference evidence="1 2" key="1">
    <citation type="submission" date="2023-07" db="EMBL/GenBank/DDBJ databases">
        <title>Bacillus lucianemedeirus sp. nov, a new species isolated from an immunobiological production facility.</title>
        <authorList>
            <person name="Costa L.V."/>
            <person name="Miranda R.V.S.L."/>
            <person name="Brandao M.L.L."/>
            <person name="Reis C.M.F."/>
            <person name="Frazao A.M."/>
            <person name="Cruz F.V."/>
            <person name="Baio P.V.P."/>
            <person name="Veras J.F.C."/>
            <person name="Ramos J.N."/>
            <person name="Vieira V."/>
        </authorList>
    </citation>
    <scope>NUCLEOTIDE SEQUENCE [LARGE SCALE GENOMIC DNA]</scope>
    <source>
        <strain evidence="1 2">B190/17</strain>
    </source>
</reference>
<name>A0ABW8ICK7_9BACI</name>
<keyword evidence="2" id="KW-1185">Reference proteome</keyword>
<evidence type="ECO:0008006" key="3">
    <source>
        <dbReference type="Google" id="ProtNLM"/>
    </source>
</evidence>